<dbReference type="Gene3D" id="1.25.10.10">
    <property type="entry name" value="Leucine-rich Repeat Variant"/>
    <property type="match status" value="1"/>
</dbReference>
<dbReference type="Pfam" id="PF03810">
    <property type="entry name" value="IBN_N"/>
    <property type="match status" value="1"/>
</dbReference>
<evidence type="ECO:0000313" key="7">
    <source>
        <dbReference type="EMBL" id="KAJ5089258.1"/>
    </source>
</evidence>
<dbReference type="InterPro" id="IPR016024">
    <property type="entry name" value="ARM-type_fold"/>
</dbReference>
<reference evidence="7" key="2">
    <citation type="journal article" date="2023" name="IMA Fungus">
        <title>Comparative genomic study of the Penicillium genus elucidates a diverse pangenome and 15 lateral gene transfer events.</title>
        <authorList>
            <person name="Petersen C."/>
            <person name="Sorensen T."/>
            <person name="Nielsen M.R."/>
            <person name="Sondergaard T.E."/>
            <person name="Sorensen J.L."/>
            <person name="Fitzpatrick D.A."/>
            <person name="Frisvad J.C."/>
            <person name="Nielsen K.L."/>
        </authorList>
    </citation>
    <scope>NUCLEOTIDE SEQUENCE</scope>
    <source>
        <strain evidence="7">IBT 30761</strain>
    </source>
</reference>
<evidence type="ECO:0000259" key="6">
    <source>
        <dbReference type="PROSITE" id="PS50166"/>
    </source>
</evidence>
<evidence type="ECO:0000256" key="4">
    <source>
        <dbReference type="ARBA" id="ARBA00022737"/>
    </source>
</evidence>
<keyword evidence="3" id="KW-0963">Cytoplasm</keyword>
<dbReference type="EMBL" id="JAPQKI010000009">
    <property type="protein sequence ID" value="KAJ5089258.1"/>
    <property type="molecule type" value="Genomic_DNA"/>
</dbReference>
<dbReference type="GO" id="GO:0006606">
    <property type="term" value="P:protein import into nucleus"/>
    <property type="evidence" value="ECO:0007669"/>
    <property type="project" value="InterPro"/>
</dbReference>
<reference evidence="7" key="1">
    <citation type="submission" date="2022-11" db="EMBL/GenBank/DDBJ databases">
        <authorList>
            <person name="Petersen C."/>
        </authorList>
    </citation>
    <scope>NUCLEOTIDE SEQUENCE</scope>
    <source>
        <strain evidence="7">IBT 30761</strain>
    </source>
</reference>
<dbReference type="SUPFAM" id="SSF48371">
    <property type="entry name" value="ARM repeat"/>
    <property type="match status" value="1"/>
</dbReference>
<evidence type="ECO:0000256" key="2">
    <source>
        <dbReference type="ARBA" id="ARBA00022448"/>
    </source>
</evidence>
<dbReference type="InterPro" id="IPR001494">
    <property type="entry name" value="Importin-beta_N"/>
</dbReference>
<dbReference type="PROSITE" id="PS50166">
    <property type="entry name" value="IMPORTIN_B_NT"/>
    <property type="match status" value="1"/>
</dbReference>
<comment type="caution">
    <text evidence="7">The sequence shown here is derived from an EMBL/GenBank/DDBJ whole genome shotgun (WGS) entry which is preliminary data.</text>
</comment>
<dbReference type="AlphaFoldDB" id="A0A9W9EWG3"/>
<dbReference type="InterPro" id="IPR040122">
    <property type="entry name" value="Importin_beta"/>
</dbReference>
<dbReference type="GeneID" id="81359413"/>
<protein>
    <recommendedName>
        <fullName evidence="6">Importin N-terminal domain-containing protein</fullName>
    </recommendedName>
</protein>
<dbReference type="InterPro" id="IPR058584">
    <property type="entry name" value="IMB1_TNPO1-like_TPR"/>
</dbReference>
<keyword evidence="4" id="KW-0677">Repeat</keyword>
<comment type="subcellular location">
    <subcellularLocation>
        <location evidence="1">Cytoplasm</location>
    </subcellularLocation>
</comment>
<evidence type="ECO:0000256" key="3">
    <source>
        <dbReference type="ARBA" id="ARBA00022490"/>
    </source>
</evidence>
<evidence type="ECO:0000313" key="8">
    <source>
        <dbReference type="Proteomes" id="UP001149074"/>
    </source>
</evidence>
<dbReference type="GO" id="GO:0005737">
    <property type="term" value="C:cytoplasm"/>
    <property type="evidence" value="ECO:0007669"/>
    <property type="project" value="UniProtKB-SubCell"/>
</dbReference>
<dbReference type="Pfam" id="PF13513">
    <property type="entry name" value="HEAT_EZ"/>
    <property type="match status" value="1"/>
</dbReference>
<dbReference type="GO" id="GO:0005634">
    <property type="term" value="C:nucleus"/>
    <property type="evidence" value="ECO:0007669"/>
    <property type="project" value="UniProtKB-ARBA"/>
</dbReference>
<dbReference type="PANTHER" id="PTHR10527">
    <property type="entry name" value="IMPORTIN BETA"/>
    <property type="match status" value="1"/>
</dbReference>
<evidence type="ECO:0000256" key="5">
    <source>
        <dbReference type="ARBA" id="ARBA00022927"/>
    </source>
</evidence>
<sequence>MDVRQVLQSTLAPDAAERTNAEQQLAHAAEVDFAAYLITLGQELANDESPAHIRVAAGIALKNAFTFRDQAKLREVQLRWVQQITPETKTQIKELALKTLHSTNSQSGNAAATLIVSIAAIELPRNEWPDLMNILVQNVASGTDSLKQSSLTTIGYICESQDSDLRASLVQHSNAILTAVVQGARREEANMDVRFAAINALSDAVDFVRSNMDNEGERNYIMQVVCEATQAEDLRVQGGAFGCLNRIMGAYYEKMRFYMEKALFGLSIMGMKSEEEEVAKLAIEFWCTVCEEEIAIEDDNAEAAQEGIEPRPFFGFARVATREVVPVLLQAMCRQDEDAGDDEYNVSRAAYQALQLYAQCVQGDVIQPVVGFVEENIRNEDWRRRDAAVAAFGGIMEGPEPRVLEPLIKQALPVLLGMMEDASVSVRDSTAYALGRVCDCCPEVLDPEVHLQPLISCLFNGLASSPKIASSCCWALMNVADRFAGDAGSQTNPLSKHFEESVKSLLTVTERYVFTHFDLKLRIGSYTIKYIPNRILIKSRQDADNQLRTAGYEVLNSFVLNSANDSLPMVATLSDVILQRLEHTIPMQQQVVSVEDRMLLEEMQTSLISVILAIVQRFETDIKPQADRIMTVLLQVLQTVGAKSSVPDVIFATVGAIASALEEDFLKYMEQFSPFLYNALGNQEEPALCSMAIGLVSDIARALNEKVQPFCDTFMNLLLSILRTSTNQLKPAILETFGDIAQAIGTHFDTYLTVVGGVLQQASSVTTSSDLPFDMVDYIVSLREGIMDAWGGILLSYKGKPQIAQLQPFIESIFQLLHIISQESTRSEGLMRSSMGVLGDLADAFPNGELAAYFRNDWVTALVRETRTTRAFSPRTIETARWTREQVKRQINMA</sequence>
<proteinExistence type="predicted"/>
<gene>
    <name evidence="7" type="ORF">N7532_007942</name>
</gene>
<dbReference type="Proteomes" id="UP001149074">
    <property type="component" value="Unassembled WGS sequence"/>
</dbReference>
<dbReference type="RefSeq" id="XP_056471240.1">
    <property type="nucleotide sequence ID" value="XM_056620434.1"/>
</dbReference>
<evidence type="ECO:0000256" key="1">
    <source>
        <dbReference type="ARBA" id="ARBA00004496"/>
    </source>
</evidence>
<name>A0A9W9EWG3_9EURO</name>
<dbReference type="InterPro" id="IPR011989">
    <property type="entry name" value="ARM-like"/>
</dbReference>
<dbReference type="OrthoDB" id="10263328at2759"/>
<accession>A0A9W9EWG3</accession>
<keyword evidence="8" id="KW-1185">Reference proteome</keyword>
<dbReference type="SMART" id="SM00913">
    <property type="entry name" value="IBN_N"/>
    <property type="match status" value="1"/>
</dbReference>
<keyword evidence="5" id="KW-0653">Protein transport</keyword>
<organism evidence="7 8">
    <name type="scientific">Penicillium argentinense</name>
    <dbReference type="NCBI Taxonomy" id="1131581"/>
    <lineage>
        <taxon>Eukaryota</taxon>
        <taxon>Fungi</taxon>
        <taxon>Dikarya</taxon>
        <taxon>Ascomycota</taxon>
        <taxon>Pezizomycotina</taxon>
        <taxon>Eurotiomycetes</taxon>
        <taxon>Eurotiomycetidae</taxon>
        <taxon>Eurotiales</taxon>
        <taxon>Aspergillaceae</taxon>
        <taxon>Penicillium</taxon>
    </lineage>
</organism>
<dbReference type="Pfam" id="PF25574">
    <property type="entry name" value="TPR_IMB1"/>
    <property type="match status" value="2"/>
</dbReference>
<keyword evidence="2" id="KW-0813">Transport</keyword>
<feature type="domain" description="Importin N-terminal" evidence="6">
    <location>
        <begin position="21"/>
        <end position="102"/>
    </location>
</feature>
<dbReference type="GO" id="GO:0031267">
    <property type="term" value="F:small GTPase binding"/>
    <property type="evidence" value="ECO:0007669"/>
    <property type="project" value="InterPro"/>
</dbReference>